<gene>
    <name evidence="4" type="ORF">OKIOD_LOCUS12856</name>
</gene>
<feature type="transmembrane region" description="Helical" evidence="2">
    <location>
        <begin position="374"/>
        <end position="401"/>
    </location>
</feature>
<organism evidence="4 5">
    <name type="scientific">Oikopleura dioica</name>
    <name type="common">Tunicate</name>
    <dbReference type="NCBI Taxonomy" id="34765"/>
    <lineage>
        <taxon>Eukaryota</taxon>
        <taxon>Metazoa</taxon>
        <taxon>Chordata</taxon>
        <taxon>Tunicata</taxon>
        <taxon>Appendicularia</taxon>
        <taxon>Copelata</taxon>
        <taxon>Oikopleuridae</taxon>
        <taxon>Oikopleura</taxon>
    </lineage>
</organism>
<feature type="transmembrane region" description="Helical" evidence="2">
    <location>
        <begin position="529"/>
        <end position="552"/>
    </location>
</feature>
<proteinExistence type="inferred from homology"/>
<keyword evidence="2" id="KW-0812">Transmembrane</keyword>
<evidence type="ECO:0000313" key="5">
    <source>
        <dbReference type="Proteomes" id="UP001158576"/>
    </source>
</evidence>
<feature type="transmembrane region" description="Helical" evidence="2">
    <location>
        <begin position="266"/>
        <end position="286"/>
    </location>
</feature>
<dbReference type="NCBIfam" id="TIGR00805">
    <property type="entry name" value="oat"/>
    <property type="match status" value="1"/>
</dbReference>
<feature type="transmembrane region" description="Helical" evidence="2">
    <location>
        <begin position="413"/>
        <end position="431"/>
    </location>
</feature>
<reference evidence="4 5" key="1">
    <citation type="submission" date="2021-04" db="EMBL/GenBank/DDBJ databases">
        <authorList>
            <person name="Bliznina A."/>
        </authorList>
    </citation>
    <scope>NUCLEOTIDE SEQUENCE [LARGE SCALE GENOMIC DNA]</scope>
</reference>
<dbReference type="Proteomes" id="UP001158576">
    <property type="component" value="Chromosome 2"/>
</dbReference>
<feature type="transmembrane region" description="Helical" evidence="2">
    <location>
        <begin position="51"/>
        <end position="72"/>
    </location>
</feature>
<evidence type="ECO:0000256" key="2">
    <source>
        <dbReference type="RuleBase" id="RU362056"/>
    </source>
</evidence>
<feature type="transmembrane region" description="Helical" evidence="2">
    <location>
        <begin position="218"/>
        <end position="238"/>
    </location>
</feature>
<dbReference type="PANTHER" id="PTHR11388:SF142">
    <property type="entry name" value="SOLUTE CARRIER ORGANIC ANION TRANSPORTER FAMILY MEMBER 5A1"/>
    <property type="match status" value="1"/>
</dbReference>
<feature type="transmembrane region" description="Helical" evidence="2">
    <location>
        <begin position="92"/>
        <end position="112"/>
    </location>
</feature>
<dbReference type="SUPFAM" id="SSF103473">
    <property type="entry name" value="MFS general substrate transporter"/>
    <property type="match status" value="1"/>
</dbReference>
<feature type="transmembrane region" description="Helical" evidence="2">
    <location>
        <begin position="340"/>
        <end position="362"/>
    </location>
</feature>
<comment type="similarity">
    <text evidence="2">Belongs to the organo anion transporter (TC 2.A.60) family.</text>
</comment>
<keyword evidence="2" id="KW-1133">Transmembrane helix</keyword>
<sequence length="673" mass="73165">MGDSREESESSEQSVMLSDIGKGESKWRRFLCCRCFAPFKKLRRIFFTAKGFLVCFSMYIFFQSMVSSGYTAGVSTSIEQRYSLRSSEIGTIISAGDIGSLSTVVFVSWFGGSGNRPRWVAGGGFLVVLGSLLFTLPQLISGLYQPSGSDPNSIDGDLCQSNYSVFNPDDCLNVGPKNSLYMFIFLLANLIIGMGGSPIYTLGTTYVHDAAPVRSAPVYVSVVYLVGAIGPAAGYVLASQVENRWVDPFQEPSVSPADTRWVGQWWLGYFIAAVFVFLSLLPMFLFKKQPPSNIVELNSSENSELNEELINQSTTSSQMSFGNSIKDLPRNLIKQLSNKAFTLVTLTMCCEFTIVVSFLTFMPKYLQEQFSIDSSISALLCGGVLLPAAGLGIVLGGYLIRRFDLDMVGCAKMATFTSILSICLIIPVFFLKCGSAPIAGVTIDYPTESDTISDHGELPLAECNQNCDCSGVYQPLCYEHVTFVNPCLAGCQMSVNGSFADCACLGNPAAPSIPTGACEKDCFHMMAPFLVFVFVVTCVTASAQTPAIMITLRCCADDERPLAMGVQFLIMRLLAYIPAPMYFGAAIDMACILWDNTASECDDDTGACAIYSPDIFRYIYFGLTIGVKLLAFLLAAALWRELFRRKKCSENGSLHESTSLPTSDSIVTPTAAS</sequence>
<keyword evidence="5" id="KW-1185">Reference proteome</keyword>
<comment type="subcellular location">
    <subcellularLocation>
        <location evidence="2">Cell membrane</location>
        <topology evidence="2">Multi-pass membrane protein</topology>
    </subcellularLocation>
</comment>
<dbReference type="Gene3D" id="1.20.1250.20">
    <property type="entry name" value="MFS general substrate transporter like domains"/>
    <property type="match status" value="1"/>
</dbReference>
<feature type="transmembrane region" description="Helical" evidence="2">
    <location>
        <begin position="119"/>
        <end position="140"/>
    </location>
</feature>
<feature type="transmembrane region" description="Helical" evidence="2">
    <location>
        <begin position="615"/>
        <end position="639"/>
    </location>
</feature>
<keyword evidence="2" id="KW-0472">Membrane</keyword>
<dbReference type="PANTHER" id="PTHR11388">
    <property type="entry name" value="ORGANIC ANION TRANSPORTER"/>
    <property type="match status" value="1"/>
</dbReference>
<dbReference type="InterPro" id="IPR036259">
    <property type="entry name" value="MFS_trans_sf"/>
</dbReference>
<evidence type="ECO:0000313" key="4">
    <source>
        <dbReference type="EMBL" id="CAG5109571.1"/>
    </source>
</evidence>
<protein>
    <recommendedName>
        <fullName evidence="2">Solute carrier organic anion transporter family member</fullName>
    </recommendedName>
</protein>
<feature type="region of interest" description="Disordered" evidence="3">
    <location>
        <begin position="652"/>
        <end position="673"/>
    </location>
</feature>
<evidence type="ECO:0000256" key="3">
    <source>
        <dbReference type="SAM" id="MobiDB-lite"/>
    </source>
</evidence>
<evidence type="ECO:0000256" key="1">
    <source>
        <dbReference type="ARBA" id="ARBA00023157"/>
    </source>
</evidence>
<keyword evidence="2" id="KW-0813">Transport</keyword>
<keyword evidence="2" id="KW-0406">Ion transport</keyword>
<dbReference type="EMBL" id="OU015567">
    <property type="protein sequence ID" value="CAG5109571.1"/>
    <property type="molecule type" value="Genomic_DNA"/>
</dbReference>
<keyword evidence="1" id="KW-1015">Disulfide bond</keyword>
<feature type="transmembrane region" description="Helical" evidence="2">
    <location>
        <begin position="573"/>
        <end position="595"/>
    </location>
</feature>
<dbReference type="Pfam" id="PF03137">
    <property type="entry name" value="OATP"/>
    <property type="match status" value="1"/>
</dbReference>
<name>A0ABN7T2W5_OIKDI</name>
<feature type="transmembrane region" description="Helical" evidence="2">
    <location>
        <begin position="180"/>
        <end position="206"/>
    </location>
</feature>
<accession>A0ABN7T2W5</accession>
<dbReference type="InterPro" id="IPR004156">
    <property type="entry name" value="OATP"/>
</dbReference>